<dbReference type="PANTHER" id="PTHR28620">
    <property type="entry name" value="CENTROMERE PROTEIN V"/>
    <property type="match status" value="1"/>
</dbReference>
<dbReference type="Gene3D" id="2.170.150.70">
    <property type="match status" value="2"/>
</dbReference>
<dbReference type="SUPFAM" id="SSF51316">
    <property type="entry name" value="Mss4-like"/>
    <property type="match status" value="2"/>
</dbReference>
<evidence type="ECO:0000256" key="2">
    <source>
        <dbReference type="ARBA" id="ARBA00022723"/>
    </source>
</evidence>
<dbReference type="Proteomes" id="UP001243989">
    <property type="component" value="Unassembled WGS sequence"/>
</dbReference>
<organism evidence="5 6">
    <name type="scientific">Colletotrichum phormii</name>
    <dbReference type="NCBI Taxonomy" id="359342"/>
    <lineage>
        <taxon>Eukaryota</taxon>
        <taxon>Fungi</taxon>
        <taxon>Dikarya</taxon>
        <taxon>Ascomycota</taxon>
        <taxon>Pezizomycotina</taxon>
        <taxon>Sordariomycetes</taxon>
        <taxon>Hypocreomycetidae</taxon>
        <taxon>Glomerellales</taxon>
        <taxon>Glomerellaceae</taxon>
        <taxon>Colletotrichum</taxon>
        <taxon>Colletotrichum acutatum species complex</taxon>
    </lineage>
</organism>
<evidence type="ECO:0000313" key="6">
    <source>
        <dbReference type="Proteomes" id="UP001243989"/>
    </source>
</evidence>
<dbReference type="GO" id="GO:0016846">
    <property type="term" value="F:carbon-sulfur lyase activity"/>
    <property type="evidence" value="ECO:0007669"/>
    <property type="project" value="InterPro"/>
</dbReference>
<dbReference type="EMBL" id="JAHMHQ010000012">
    <property type="protein sequence ID" value="KAK1635563.1"/>
    <property type="molecule type" value="Genomic_DNA"/>
</dbReference>
<sequence>METSLKTFQGNCHCGANRYQVQLADYPSLVICDCSLCARKGHVWIYDVEDSLKVTKGCSSETLTTYTGSDSEALKHEFCNVCGTTLFGTHTSGVQAGKKGINFRVIVSDFQDVFIKGRSVVTIGAPDEYLPYPGSLSFIEKASTSAPVDFRGLLPDVPGDDLTLYTGGCDCGAILWDCGYLRQWLVALRSKSPSEVEIKEDNCSICVRNGFIGVYPHQSQVGIVGKDHTQDYQFGRKFNGSPFCRTCGVHCFGNLYGPPKELVAILPAARQEFVQKQLEVQPLNVRVLEGIEWHNVNVDWSNDGTEGYGLSD</sequence>
<feature type="domain" description="CENP-V/GFA" evidence="4">
    <location>
        <begin position="8"/>
        <end position="133"/>
    </location>
</feature>
<proteinExistence type="inferred from homology"/>
<dbReference type="GO" id="GO:0046872">
    <property type="term" value="F:metal ion binding"/>
    <property type="evidence" value="ECO:0007669"/>
    <property type="project" value="UniProtKB-KW"/>
</dbReference>
<dbReference type="GeneID" id="85473863"/>
<keyword evidence="3" id="KW-0862">Zinc</keyword>
<evidence type="ECO:0000256" key="3">
    <source>
        <dbReference type="ARBA" id="ARBA00022833"/>
    </source>
</evidence>
<keyword evidence="6" id="KW-1185">Reference proteome</keyword>
<dbReference type="InterPro" id="IPR006913">
    <property type="entry name" value="CENP-V/GFA"/>
</dbReference>
<gene>
    <name evidence="5" type="ORF">BDP81DRAFT_407211</name>
</gene>
<dbReference type="InterPro" id="IPR052355">
    <property type="entry name" value="CENP-V-like"/>
</dbReference>
<feature type="domain" description="CENP-V/GFA" evidence="4">
    <location>
        <begin position="165"/>
        <end position="294"/>
    </location>
</feature>
<dbReference type="InterPro" id="IPR011057">
    <property type="entry name" value="Mss4-like_sf"/>
</dbReference>
<reference evidence="5" key="1">
    <citation type="submission" date="2021-06" db="EMBL/GenBank/DDBJ databases">
        <title>Comparative genomics, transcriptomics and evolutionary studies reveal genomic signatures of adaptation to plant cell wall in hemibiotrophic fungi.</title>
        <authorList>
            <consortium name="DOE Joint Genome Institute"/>
            <person name="Baroncelli R."/>
            <person name="Diaz J.F."/>
            <person name="Benocci T."/>
            <person name="Peng M."/>
            <person name="Battaglia E."/>
            <person name="Haridas S."/>
            <person name="Andreopoulos W."/>
            <person name="Labutti K."/>
            <person name="Pangilinan J."/>
            <person name="Floch G.L."/>
            <person name="Makela M.R."/>
            <person name="Henrissat B."/>
            <person name="Grigoriev I.V."/>
            <person name="Crouch J.A."/>
            <person name="De Vries R.P."/>
            <person name="Sukno S.A."/>
            <person name="Thon M.R."/>
        </authorList>
    </citation>
    <scope>NUCLEOTIDE SEQUENCE</scope>
    <source>
        <strain evidence="5">CBS 102054</strain>
    </source>
</reference>
<comment type="similarity">
    <text evidence="1">Belongs to the Gfa family.</text>
</comment>
<dbReference type="PANTHER" id="PTHR28620:SF1">
    <property type="entry name" value="CENP-V_GFA DOMAIN-CONTAINING PROTEIN"/>
    <property type="match status" value="1"/>
</dbReference>
<dbReference type="AlphaFoldDB" id="A0AAI9ZP88"/>
<evidence type="ECO:0000256" key="1">
    <source>
        <dbReference type="ARBA" id="ARBA00005495"/>
    </source>
</evidence>
<dbReference type="RefSeq" id="XP_060444170.1">
    <property type="nucleotide sequence ID" value="XM_060589001.1"/>
</dbReference>
<dbReference type="Pfam" id="PF04828">
    <property type="entry name" value="GFA"/>
    <property type="match status" value="1"/>
</dbReference>
<dbReference type="PROSITE" id="PS51891">
    <property type="entry name" value="CENP_V_GFA"/>
    <property type="match status" value="2"/>
</dbReference>
<evidence type="ECO:0000313" key="5">
    <source>
        <dbReference type="EMBL" id="KAK1635563.1"/>
    </source>
</evidence>
<keyword evidence="2" id="KW-0479">Metal-binding</keyword>
<comment type="caution">
    <text evidence="5">The sequence shown here is derived from an EMBL/GenBank/DDBJ whole genome shotgun (WGS) entry which is preliminary data.</text>
</comment>
<evidence type="ECO:0000259" key="4">
    <source>
        <dbReference type="PROSITE" id="PS51891"/>
    </source>
</evidence>
<accession>A0AAI9ZP88</accession>
<protein>
    <submittedName>
        <fullName evidence="5">Glutathione-dependent formaldehyde-activating enzyme</fullName>
    </submittedName>
</protein>
<name>A0AAI9ZP88_9PEZI</name>